<feature type="domain" description="RPN1 N-terminal" evidence="3">
    <location>
        <begin position="3"/>
        <end position="67"/>
    </location>
</feature>
<sequence length="156" mass="17503">LAKKQLSFMLGRQQIIWNVTEANGEDPDELTNLMSNSHLTSNFLALARELDIMEAKLPEDIYKTYLDNTNRSNYNQPDSSKQNLASAFVNGFVNAGFGQDKIVTQDTKWLTKYKDNGLLSATASLGLIVLWDVDGGLSLIDKYLYSSDDNMKVRLT</sequence>
<dbReference type="PANTHER" id="PTHR10943">
    <property type="entry name" value="26S PROTEASOME NON-ATPASE REGULATORY SUBUNIT"/>
    <property type="match status" value="1"/>
</dbReference>
<dbReference type="PANTHER" id="PTHR10943:SF1">
    <property type="entry name" value="26S PROTEASOME NON-ATPASE REGULATORY SUBUNIT 2"/>
    <property type="match status" value="1"/>
</dbReference>
<dbReference type="GO" id="GO:0008540">
    <property type="term" value="C:proteasome regulatory particle, base subcomplex"/>
    <property type="evidence" value="ECO:0007669"/>
    <property type="project" value="TreeGrafter"/>
</dbReference>
<proteinExistence type="inferred from homology"/>
<evidence type="ECO:0000256" key="2">
    <source>
        <dbReference type="ARBA" id="ARBA00022737"/>
    </source>
</evidence>
<keyword evidence="2" id="KW-0677">Repeat</keyword>
<dbReference type="Pfam" id="PF17781">
    <property type="entry name" value="RPN1_RPN2_N"/>
    <property type="match status" value="1"/>
</dbReference>
<comment type="caution">
    <text evidence="4">The sequence shown here is derived from an EMBL/GenBank/DDBJ whole genome shotgun (WGS) entry which is preliminary data.</text>
</comment>
<reference evidence="4" key="1">
    <citation type="submission" date="2021-02" db="EMBL/GenBank/DDBJ databases">
        <authorList>
            <person name="Nowell W R."/>
        </authorList>
    </citation>
    <scope>NUCLEOTIDE SEQUENCE</scope>
</reference>
<dbReference type="GO" id="GO:0034515">
    <property type="term" value="C:proteasome storage granule"/>
    <property type="evidence" value="ECO:0007669"/>
    <property type="project" value="TreeGrafter"/>
</dbReference>
<dbReference type="InterPro" id="IPR002015">
    <property type="entry name" value="Proteasome/cyclosome_rpt"/>
</dbReference>
<dbReference type="Proteomes" id="UP000681720">
    <property type="component" value="Unassembled WGS sequence"/>
</dbReference>
<dbReference type="EMBL" id="CAJOBJ010351942">
    <property type="protein sequence ID" value="CAF5209402.1"/>
    <property type="molecule type" value="Genomic_DNA"/>
</dbReference>
<gene>
    <name evidence="4" type="ORF">GIL414_LOCUS79277</name>
</gene>
<dbReference type="InterPro" id="IPR011989">
    <property type="entry name" value="ARM-like"/>
</dbReference>
<evidence type="ECO:0000313" key="4">
    <source>
        <dbReference type="EMBL" id="CAF5209402.1"/>
    </source>
</evidence>
<comment type="similarity">
    <text evidence="1">Belongs to the proteasome subunit S2 family.</text>
</comment>
<accession>A0A8S3J185</accession>
<dbReference type="Gene3D" id="1.25.10.10">
    <property type="entry name" value="Leucine-rich Repeat Variant"/>
    <property type="match status" value="1"/>
</dbReference>
<dbReference type="Pfam" id="PF01851">
    <property type="entry name" value="PC_rep"/>
    <property type="match status" value="1"/>
</dbReference>
<feature type="non-terminal residue" evidence="4">
    <location>
        <position position="1"/>
    </location>
</feature>
<organism evidence="4 5">
    <name type="scientific">Rotaria magnacalcarata</name>
    <dbReference type="NCBI Taxonomy" id="392030"/>
    <lineage>
        <taxon>Eukaryota</taxon>
        <taxon>Metazoa</taxon>
        <taxon>Spiralia</taxon>
        <taxon>Gnathifera</taxon>
        <taxon>Rotifera</taxon>
        <taxon>Eurotatoria</taxon>
        <taxon>Bdelloidea</taxon>
        <taxon>Philodinida</taxon>
        <taxon>Philodinidae</taxon>
        <taxon>Rotaria</taxon>
    </lineage>
</organism>
<protein>
    <recommendedName>
        <fullName evidence="3">RPN1 N-terminal domain-containing protein</fullName>
    </recommendedName>
</protein>
<evidence type="ECO:0000256" key="1">
    <source>
        <dbReference type="ARBA" id="ARBA00005460"/>
    </source>
</evidence>
<dbReference type="GO" id="GO:0043161">
    <property type="term" value="P:proteasome-mediated ubiquitin-dependent protein catabolic process"/>
    <property type="evidence" value="ECO:0007669"/>
    <property type="project" value="TreeGrafter"/>
</dbReference>
<evidence type="ECO:0000259" key="3">
    <source>
        <dbReference type="Pfam" id="PF17781"/>
    </source>
</evidence>
<dbReference type="InterPro" id="IPR040892">
    <property type="entry name" value="RPN1_N"/>
</dbReference>
<dbReference type="GO" id="GO:0005634">
    <property type="term" value="C:nucleus"/>
    <property type="evidence" value="ECO:0007669"/>
    <property type="project" value="TreeGrafter"/>
</dbReference>
<evidence type="ECO:0000313" key="5">
    <source>
        <dbReference type="Proteomes" id="UP000681720"/>
    </source>
</evidence>
<name>A0A8S3J185_9BILA</name>
<dbReference type="AlphaFoldDB" id="A0A8S3J185"/>